<dbReference type="PROSITE" id="PS00018">
    <property type="entry name" value="EF_HAND_1"/>
    <property type="match status" value="4"/>
</dbReference>
<keyword evidence="9" id="KW-0418">Kinase</keyword>
<dbReference type="SMART" id="SM00054">
    <property type="entry name" value="EFh"/>
    <property type="match status" value="4"/>
</dbReference>
<dbReference type="InterPro" id="IPR000719">
    <property type="entry name" value="Prot_kinase_dom"/>
</dbReference>
<comment type="catalytic activity">
    <reaction evidence="14">
        <text>L-seryl-[protein] + ATP = O-phospho-L-seryl-[protein] + ADP + H(+)</text>
        <dbReference type="Rhea" id="RHEA:17989"/>
        <dbReference type="Rhea" id="RHEA-COMP:9863"/>
        <dbReference type="Rhea" id="RHEA-COMP:11604"/>
        <dbReference type="ChEBI" id="CHEBI:15378"/>
        <dbReference type="ChEBI" id="CHEBI:29999"/>
        <dbReference type="ChEBI" id="CHEBI:30616"/>
        <dbReference type="ChEBI" id="CHEBI:83421"/>
        <dbReference type="ChEBI" id="CHEBI:456216"/>
        <dbReference type="EC" id="2.7.11.1"/>
    </reaction>
</comment>
<dbReference type="FunFam" id="3.30.200.20:FF:000315">
    <property type="entry name" value="Calcium-dependent protein kinase 3"/>
    <property type="match status" value="1"/>
</dbReference>
<feature type="domain" description="EF-hand" evidence="18">
    <location>
        <begin position="449"/>
        <end position="481"/>
    </location>
</feature>
<dbReference type="SUPFAM" id="SSF47473">
    <property type="entry name" value="EF-hand"/>
    <property type="match status" value="1"/>
</dbReference>
<evidence type="ECO:0000256" key="14">
    <source>
        <dbReference type="ARBA" id="ARBA00048679"/>
    </source>
</evidence>
<dbReference type="Pfam" id="PF00069">
    <property type="entry name" value="Pkinase"/>
    <property type="match status" value="1"/>
</dbReference>
<evidence type="ECO:0000256" key="15">
    <source>
        <dbReference type="PROSITE-ProRule" id="PRU10141"/>
    </source>
</evidence>
<feature type="domain" description="EF-hand" evidence="18">
    <location>
        <begin position="375"/>
        <end position="410"/>
    </location>
</feature>
<evidence type="ECO:0000256" key="12">
    <source>
        <dbReference type="ARBA" id="ARBA00024334"/>
    </source>
</evidence>
<reference evidence="19" key="1">
    <citation type="submission" date="2021-09" db="EMBL/GenBank/DDBJ databases">
        <authorList>
            <consortium name="AG Swart"/>
            <person name="Singh M."/>
            <person name="Singh A."/>
            <person name="Seah K."/>
            <person name="Emmerich C."/>
        </authorList>
    </citation>
    <scope>NUCLEOTIDE SEQUENCE</scope>
    <source>
        <strain evidence="19">ATCC30299</strain>
    </source>
</reference>
<dbReference type="SMART" id="SM00220">
    <property type="entry name" value="S_TKc"/>
    <property type="match status" value="1"/>
</dbReference>
<sequence length="481" mass="53527">MGCIPRKHLGAKATKPVDLVITPSIFVRENSLDINEVYDFGQSLGRGAFGEVRRAKHRSTNLLRAIKILLKDKPSTEANTELLNEVEMIKAVDHPNIIKVFEYFETPRKSYIVMELCQGGELFDEFSKRNVLKEDDCATVIKQLLSAVSYLHSHNIIHRDLKPENILIETKGDISNVKISDFGTATLCAKNAKIRGALGTVYYVAPEVLLGNYDSKCDMWSIGVIIFTLLSGCPPFDGINDNAILNKILKGNYSFTGPIWANISREAKDLISSLLCPVETRLTAESALNHPWIQRRCPNNQDLHSLGNVLTKLKDFHCASKLKEAVSIFITSQCITSDETKQLKEAFKTLDVSGDGKISKKELADQYTKFMEGGESKAAVEEIMADVDSDKSGFIDYTEFLKATLDRKKLESSENLKAAFNLFDKDKSGTISAAEIRMVLDTGNMANSKIWDEILGEVDTNGDGVIDLREFEALVNKKTIL</sequence>
<keyword evidence="4 16" id="KW-0723">Serine/threonine-protein kinase</keyword>
<accession>A0AAU9J237</accession>
<dbReference type="SUPFAM" id="SSF56112">
    <property type="entry name" value="Protein kinase-like (PK-like)"/>
    <property type="match status" value="1"/>
</dbReference>
<dbReference type="GO" id="GO:0005524">
    <property type="term" value="F:ATP binding"/>
    <property type="evidence" value="ECO:0007669"/>
    <property type="project" value="UniProtKB-UniRule"/>
</dbReference>
<dbReference type="GO" id="GO:0005509">
    <property type="term" value="F:calcium ion binding"/>
    <property type="evidence" value="ECO:0007669"/>
    <property type="project" value="InterPro"/>
</dbReference>
<dbReference type="PROSITE" id="PS50222">
    <property type="entry name" value="EF_HAND_2"/>
    <property type="match status" value="4"/>
</dbReference>
<feature type="binding site" evidence="15">
    <location>
        <position position="67"/>
    </location>
    <ligand>
        <name>ATP</name>
        <dbReference type="ChEBI" id="CHEBI:30616"/>
    </ligand>
</feature>
<organism evidence="19 20">
    <name type="scientific">Blepharisma stoltei</name>
    <dbReference type="NCBI Taxonomy" id="1481888"/>
    <lineage>
        <taxon>Eukaryota</taxon>
        <taxon>Sar</taxon>
        <taxon>Alveolata</taxon>
        <taxon>Ciliophora</taxon>
        <taxon>Postciliodesmatophora</taxon>
        <taxon>Heterotrichea</taxon>
        <taxon>Heterotrichida</taxon>
        <taxon>Blepharismidae</taxon>
        <taxon>Blepharisma</taxon>
    </lineage>
</organism>
<protein>
    <recommendedName>
        <fullName evidence="3">non-specific serine/threonine protein kinase</fullName>
        <ecNumber evidence="3">2.7.11.1</ecNumber>
    </recommendedName>
</protein>
<feature type="domain" description="EF-hand" evidence="18">
    <location>
        <begin position="411"/>
        <end position="446"/>
    </location>
</feature>
<keyword evidence="20" id="KW-1185">Reference proteome</keyword>
<dbReference type="PANTHER" id="PTHR24349">
    <property type="entry name" value="SERINE/THREONINE-PROTEIN KINASE"/>
    <property type="match status" value="1"/>
</dbReference>
<dbReference type="InterPro" id="IPR008271">
    <property type="entry name" value="Ser/Thr_kinase_AS"/>
</dbReference>
<name>A0AAU9J237_9CILI</name>
<dbReference type="InterPro" id="IPR050205">
    <property type="entry name" value="CDPK_Ser/Thr_kinases"/>
</dbReference>
<comment type="similarity">
    <text evidence="12">Belongs to the protein kinase superfamily. Ser/Thr protein kinase family. CDPK subfamily.</text>
</comment>
<comment type="subunit">
    <text evidence="2">Monomer.</text>
</comment>
<evidence type="ECO:0000259" key="18">
    <source>
        <dbReference type="PROSITE" id="PS50222"/>
    </source>
</evidence>
<keyword evidence="10" id="KW-0106">Calcium</keyword>
<dbReference type="Gene3D" id="3.30.200.20">
    <property type="entry name" value="Phosphorylase Kinase, domain 1"/>
    <property type="match status" value="1"/>
</dbReference>
<evidence type="ECO:0000256" key="13">
    <source>
        <dbReference type="ARBA" id="ARBA00047899"/>
    </source>
</evidence>
<dbReference type="GO" id="GO:0004674">
    <property type="term" value="F:protein serine/threonine kinase activity"/>
    <property type="evidence" value="ECO:0007669"/>
    <property type="project" value="UniProtKB-KW"/>
</dbReference>
<dbReference type="FunFam" id="1.10.238.10:FF:000001">
    <property type="entry name" value="Calmodulin 1"/>
    <property type="match status" value="1"/>
</dbReference>
<feature type="domain" description="EF-hand" evidence="18">
    <location>
        <begin position="338"/>
        <end position="373"/>
    </location>
</feature>
<proteinExistence type="inferred from homology"/>
<evidence type="ECO:0000256" key="6">
    <source>
        <dbReference type="ARBA" id="ARBA00022723"/>
    </source>
</evidence>
<keyword evidence="5" id="KW-0808">Transferase</keyword>
<evidence type="ECO:0000256" key="9">
    <source>
        <dbReference type="ARBA" id="ARBA00022777"/>
    </source>
</evidence>
<evidence type="ECO:0000256" key="3">
    <source>
        <dbReference type="ARBA" id="ARBA00012513"/>
    </source>
</evidence>
<dbReference type="CDD" id="cd00051">
    <property type="entry name" value="EFh"/>
    <property type="match status" value="2"/>
</dbReference>
<evidence type="ECO:0000256" key="10">
    <source>
        <dbReference type="ARBA" id="ARBA00022837"/>
    </source>
</evidence>
<gene>
    <name evidence="19" type="ORF">BSTOLATCC_MIC24348</name>
</gene>
<dbReference type="PROSITE" id="PS00107">
    <property type="entry name" value="PROTEIN_KINASE_ATP"/>
    <property type="match status" value="1"/>
</dbReference>
<dbReference type="InterPro" id="IPR002048">
    <property type="entry name" value="EF_hand_dom"/>
</dbReference>
<dbReference type="PROSITE" id="PS00108">
    <property type="entry name" value="PROTEIN_KINASE_ST"/>
    <property type="match status" value="1"/>
</dbReference>
<dbReference type="InterPro" id="IPR011992">
    <property type="entry name" value="EF-hand-dom_pair"/>
</dbReference>
<evidence type="ECO:0000256" key="11">
    <source>
        <dbReference type="ARBA" id="ARBA00022840"/>
    </source>
</evidence>
<dbReference type="PROSITE" id="PS50011">
    <property type="entry name" value="PROTEIN_KINASE_DOM"/>
    <property type="match status" value="1"/>
</dbReference>
<dbReference type="Gene3D" id="1.10.238.10">
    <property type="entry name" value="EF-hand"/>
    <property type="match status" value="2"/>
</dbReference>
<feature type="domain" description="Protein kinase" evidence="17">
    <location>
        <begin position="38"/>
        <end position="293"/>
    </location>
</feature>
<evidence type="ECO:0000256" key="2">
    <source>
        <dbReference type="ARBA" id="ARBA00011245"/>
    </source>
</evidence>
<evidence type="ECO:0000313" key="20">
    <source>
        <dbReference type="Proteomes" id="UP001162131"/>
    </source>
</evidence>
<evidence type="ECO:0000313" key="19">
    <source>
        <dbReference type="EMBL" id="CAG9319801.1"/>
    </source>
</evidence>
<keyword evidence="7" id="KW-0677">Repeat</keyword>
<evidence type="ECO:0000256" key="8">
    <source>
        <dbReference type="ARBA" id="ARBA00022741"/>
    </source>
</evidence>
<comment type="cofactor">
    <cofactor evidence="1">
        <name>Mg(2+)</name>
        <dbReference type="ChEBI" id="CHEBI:18420"/>
    </cofactor>
</comment>
<evidence type="ECO:0000256" key="16">
    <source>
        <dbReference type="RuleBase" id="RU000304"/>
    </source>
</evidence>
<evidence type="ECO:0000256" key="5">
    <source>
        <dbReference type="ARBA" id="ARBA00022679"/>
    </source>
</evidence>
<dbReference type="InterPro" id="IPR018247">
    <property type="entry name" value="EF_Hand_1_Ca_BS"/>
</dbReference>
<dbReference type="EC" id="2.7.11.1" evidence="3"/>
<keyword evidence="6" id="KW-0479">Metal-binding</keyword>
<evidence type="ECO:0000256" key="4">
    <source>
        <dbReference type="ARBA" id="ARBA00022527"/>
    </source>
</evidence>
<keyword evidence="8 15" id="KW-0547">Nucleotide-binding</keyword>
<comment type="caution">
    <text evidence="19">The sequence shown here is derived from an EMBL/GenBank/DDBJ whole genome shotgun (WGS) entry which is preliminary data.</text>
</comment>
<evidence type="ECO:0000256" key="1">
    <source>
        <dbReference type="ARBA" id="ARBA00001946"/>
    </source>
</evidence>
<evidence type="ECO:0000259" key="17">
    <source>
        <dbReference type="PROSITE" id="PS50011"/>
    </source>
</evidence>
<dbReference type="EMBL" id="CAJZBQ010000023">
    <property type="protein sequence ID" value="CAG9319801.1"/>
    <property type="molecule type" value="Genomic_DNA"/>
</dbReference>
<dbReference type="InterPro" id="IPR017441">
    <property type="entry name" value="Protein_kinase_ATP_BS"/>
</dbReference>
<dbReference type="Pfam" id="PF13499">
    <property type="entry name" value="EF-hand_7"/>
    <property type="match status" value="2"/>
</dbReference>
<comment type="catalytic activity">
    <reaction evidence="13">
        <text>L-threonyl-[protein] + ATP = O-phospho-L-threonyl-[protein] + ADP + H(+)</text>
        <dbReference type="Rhea" id="RHEA:46608"/>
        <dbReference type="Rhea" id="RHEA-COMP:11060"/>
        <dbReference type="Rhea" id="RHEA-COMP:11605"/>
        <dbReference type="ChEBI" id="CHEBI:15378"/>
        <dbReference type="ChEBI" id="CHEBI:30013"/>
        <dbReference type="ChEBI" id="CHEBI:30616"/>
        <dbReference type="ChEBI" id="CHEBI:61977"/>
        <dbReference type="ChEBI" id="CHEBI:456216"/>
        <dbReference type="EC" id="2.7.11.1"/>
    </reaction>
</comment>
<evidence type="ECO:0000256" key="7">
    <source>
        <dbReference type="ARBA" id="ARBA00022737"/>
    </source>
</evidence>
<dbReference type="FunFam" id="1.10.510.10:FF:000571">
    <property type="entry name" value="Maternal embryonic leucine zipper kinase"/>
    <property type="match status" value="1"/>
</dbReference>
<keyword evidence="11 15" id="KW-0067">ATP-binding</keyword>
<dbReference type="Proteomes" id="UP001162131">
    <property type="component" value="Unassembled WGS sequence"/>
</dbReference>
<dbReference type="AlphaFoldDB" id="A0AAU9J237"/>
<dbReference type="CDD" id="cd05117">
    <property type="entry name" value="STKc_CAMK"/>
    <property type="match status" value="1"/>
</dbReference>
<dbReference type="Gene3D" id="1.10.510.10">
    <property type="entry name" value="Transferase(Phosphotransferase) domain 1"/>
    <property type="match status" value="1"/>
</dbReference>
<dbReference type="InterPro" id="IPR011009">
    <property type="entry name" value="Kinase-like_dom_sf"/>
</dbReference>